<gene>
    <name evidence="1" type="ORF">BSZ36_07060</name>
</gene>
<evidence type="ECO:0000313" key="2">
    <source>
        <dbReference type="Proteomes" id="UP000216446"/>
    </source>
</evidence>
<dbReference type="Gene3D" id="3.40.50.300">
    <property type="entry name" value="P-loop containing nucleotide triphosphate hydrolases"/>
    <property type="match status" value="1"/>
</dbReference>
<dbReference type="InterPro" id="IPR027417">
    <property type="entry name" value="P-loop_NTPase"/>
</dbReference>
<proteinExistence type="predicted"/>
<dbReference type="OrthoDB" id="9811073at2"/>
<dbReference type="PANTHER" id="PTHR11669">
    <property type="entry name" value="REPLICATION FACTOR C / DNA POLYMERASE III GAMMA-TAU SUBUNIT"/>
    <property type="match status" value="1"/>
</dbReference>
<comment type="caution">
    <text evidence="1">The sequence shown here is derived from an EMBL/GenBank/DDBJ whole genome shotgun (WGS) entry which is preliminary data.</text>
</comment>
<accession>A0A259TYC3</accession>
<dbReference type="Proteomes" id="UP000216446">
    <property type="component" value="Unassembled WGS sequence"/>
</dbReference>
<name>A0A259TYC3_9BACT</name>
<dbReference type="SUPFAM" id="SSF52540">
    <property type="entry name" value="P-loop containing nucleoside triphosphate hydrolases"/>
    <property type="match status" value="1"/>
</dbReference>
<dbReference type="FunCoup" id="A0A259TYC3">
    <property type="interactions" value="142"/>
</dbReference>
<dbReference type="InterPro" id="IPR050238">
    <property type="entry name" value="DNA_Rep/Repair_Clamp_Loader"/>
</dbReference>
<reference evidence="1 2" key="1">
    <citation type="submission" date="2016-11" db="EMBL/GenBank/DDBJ databases">
        <title>Study of marine rhodopsin-containing bacteria.</title>
        <authorList>
            <person name="Yoshizawa S."/>
            <person name="Kumagai Y."/>
            <person name="Kogure K."/>
        </authorList>
    </citation>
    <scope>NUCLEOTIDE SEQUENCE [LARGE SCALE GENOMIC DNA]</scope>
    <source>
        <strain evidence="1 2">SG-29</strain>
    </source>
</reference>
<dbReference type="InParanoid" id="A0A259TYC3"/>
<dbReference type="EMBL" id="MQWB01000001">
    <property type="protein sequence ID" value="OZC02752.1"/>
    <property type="molecule type" value="Genomic_DNA"/>
</dbReference>
<dbReference type="Pfam" id="PF13177">
    <property type="entry name" value="DNA_pol3_delta2"/>
    <property type="match status" value="1"/>
</dbReference>
<evidence type="ECO:0000313" key="1">
    <source>
        <dbReference type="EMBL" id="OZC02752.1"/>
    </source>
</evidence>
<organism evidence="1 2">
    <name type="scientific">Rubricoccus marinus</name>
    <dbReference type="NCBI Taxonomy" id="716817"/>
    <lineage>
        <taxon>Bacteria</taxon>
        <taxon>Pseudomonadati</taxon>
        <taxon>Rhodothermota</taxon>
        <taxon>Rhodothermia</taxon>
        <taxon>Rhodothermales</taxon>
        <taxon>Rubricoccaceae</taxon>
        <taxon>Rubricoccus</taxon>
    </lineage>
</organism>
<sequence>MPWSQIIDQDRATDALQRALASERIPHAVLFHGPAGTGKLATAMAFAQALQCERRGTPGGPVGDACGTCLPCTKVARMLHPDVRLYLPFPRTSKAPKDDRPTDYAERVRLVGTDPHGAYDYRSRAKLDGDAPSNKQVEHRRLPIEQVFRPDMTKHPVEGRHVVGILTDADRIRKEAANSILKLLEEPAPRVVLVLVAERLDTVLPTIVSRCQRVRFDPLAPEAIERALQTREGVSASASGVAARMANGSYTRARQLVGSEELGELRGLAVDFVRQSYLGRAGGLMPIVDKVSGLGREGAKAWLGLVHSWIRDLVLARASGDAAPLVNVDQTEAIRKFVAHVPDADLAAMASQVEDAIGLVTGNAPLALVAITLAYGLRDAMHGRGRPHLVVPLDQVSV</sequence>
<dbReference type="GO" id="GO:0006261">
    <property type="term" value="P:DNA-templated DNA replication"/>
    <property type="evidence" value="ECO:0007669"/>
    <property type="project" value="TreeGrafter"/>
</dbReference>
<dbReference type="PANTHER" id="PTHR11669:SF8">
    <property type="entry name" value="DNA POLYMERASE III SUBUNIT DELTA"/>
    <property type="match status" value="1"/>
</dbReference>
<dbReference type="RefSeq" id="WP_094547311.1">
    <property type="nucleotide sequence ID" value="NZ_MQWB01000001.1"/>
</dbReference>
<evidence type="ECO:0008006" key="3">
    <source>
        <dbReference type="Google" id="ProtNLM"/>
    </source>
</evidence>
<protein>
    <recommendedName>
        <fullName evidence="3">DNA polymerase III subunit delta</fullName>
    </recommendedName>
</protein>
<keyword evidence="2" id="KW-1185">Reference proteome</keyword>
<dbReference type="AlphaFoldDB" id="A0A259TYC3"/>